<protein>
    <submittedName>
        <fullName evidence="1">Uncharacterized protein</fullName>
    </submittedName>
</protein>
<organism evidence="1 2">
    <name type="scientific">Polyrhizophydium stewartii</name>
    <dbReference type="NCBI Taxonomy" id="2732419"/>
    <lineage>
        <taxon>Eukaryota</taxon>
        <taxon>Fungi</taxon>
        <taxon>Fungi incertae sedis</taxon>
        <taxon>Chytridiomycota</taxon>
        <taxon>Chytridiomycota incertae sedis</taxon>
        <taxon>Chytridiomycetes</taxon>
        <taxon>Rhizophydiales</taxon>
        <taxon>Rhizophydiales incertae sedis</taxon>
        <taxon>Polyrhizophydium</taxon>
    </lineage>
</organism>
<accession>A0ABR4NB49</accession>
<name>A0ABR4NB49_9FUNG</name>
<evidence type="ECO:0000313" key="1">
    <source>
        <dbReference type="EMBL" id="KAL2916751.1"/>
    </source>
</evidence>
<comment type="caution">
    <text evidence="1">The sequence shown here is derived from an EMBL/GenBank/DDBJ whole genome shotgun (WGS) entry which is preliminary data.</text>
</comment>
<reference evidence="1 2" key="1">
    <citation type="submission" date="2023-09" db="EMBL/GenBank/DDBJ databases">
        <title>Pangenome analysis of Batrachochytrium dendrobatidis and related Chytrids.</title>
        <authorList>
            <person name="Yacoub M.N."/>
            <person name="Stajich J.E."/>
            <person name="James T.Y."/>
        </authorList>
    </citation>
    <scope>NUCLEOTIDE SEQUENCE [LARGE SCALE GENOMIC DNA]</scope>
    <source>
        <strain evidence="1 2">JEL0888</strain>
    </source>
</reference>
<dbReference type="EMBL" id="JADGIZ020000014">
    <property type="protein sequence ID" value="KAL2916751.1"/>
    <property type="molecule type" value="Genomic_DNA"/>
</dbReference>
<gene>
    <name evidence="1" type="ORF">HK105_203530</name>
</gene>
<sequence>MTDADIYHKEIAVELNQDLRYLCGQILLKSIEICSCSRSARESQDPNEVSRLRGVIRRFEQEAASHEAERLDFIDQARLKLGNAHPIALGLNPYRKTPYAVTFEQLKARKSTDMHEGTPDTEAQNPTQEEIDGISSHPVFGTHVAIWREFDAQQSSAASPST</sequence>
<dbReference type="Proteomes" id="UP001527925">
    <property type="component" value="Unassembled WGS sequence"/>
</dbReference>
<evidence type="ECO:0000313" key="2">
    <source>
        <dbReference type="Proteomes" id="UP001527925"/>
    </source>
</evidence>
<proteinExistence type="predicted"/>
<keyword evidence="2" id="KW-1185">Reference proteome</keyword>